<feature type="chain" id="PRO_5045221405" evidence="3">
    <location>
        <begin position="23"/>
        <end position="168"/>
    </location>
</feature>
<gene>
    <name evidence="4" type="ORF">ACFQO1_09850</name>
</gene>
<accession>A0ABW2MSV0</accession>
<keyword evidence="2 3" id="KW-0732">Signal</keyword>
<dbReference type="PANTHER" id="PTHR35089:SF1">
    <property type="entry name" value="CHAPERONE PROTEIN SKP"/>
    <property type="match status" value="1"/>
</dbReference>
<evidence type="ECO:0000313" key="5">
    <source>
        <dbReference type="Proteomes" id="UP001596415"/>
    </source>
</evidence>
<evidence type="ECO:0000313" key="4">
    <source>
        <dbReference type="EMBL" id="MFC7357991.1"/>
    </source>
</evidence>
<name>A0ABW2MSV0_9FLAO</name>
<protein>
    <submittedName>
        <fullName evidence="4">OmpH family outer membrane protein</fullName>
    </submittedName>
</protein>
<evidence type="ECO:0000256" key="1">
    <source>
        <dbReference type="ARBA" id="ARBA00009091"/>
    </source>
</evidence>
<dbReference type="Pfam" id="PF03938">
    <property type="entry name" value="OmpH"/>
    <property type="match status" value="1"/>
</dbReference>
<reference evidence="5" key="1">
    <citation type="journal article" date="2019" name="Int. J. Syst. Evol. Microbiol.">
        <title>The Global Catalogue of Microorganisms (GCM) 10K type strain sequencing project: providing services to taxonomists for standard genome sequencing and annotation.</title>
        <authorList>
            <consortium name="The Broad Institute Genomics Platform"/>
            <consortium name="The Broad Institute Genome Sequencing Center for Infectious Disease"/>
            <person name="Wu L."/>
            <person name="Ma J."/>
        </authorList>
    </citation>
    <scope>NUCLEOTIDE SEQUENCE [LARGE SCALE GENOMIC DNA]</scope>
    <source>
        <strain evidence="5">CGMCC 1.16306</strain>
    </source>
</reference>
<dbReference type="SUPFAM" id="SSF111384">
    <property type="entry name" value="OmpH-like"/>
    <property type="match status" value="1"/>
</dbReference>
<dbReference type="EMBL" id="JBHTBN010000005">
    <property type="protein sequence ID" value="MFC7357991.1"/>
    <property type="molecule type" value="Genomic_DNA"/>
</dbReference>
<dbReference type="InterPro" id="IPR024930">
    <property type="entry name" value="Skp_dom_sf"/>
</dbReference>
<dbReference type="InterPro" id="IPR005632">
    <property type="entry name" value="Chaperone_Skp"/>
</dbReference>
<feature type="signal peptide" evidence="3">
    <location>
        <begin position="1"/>
        <end position="22"/>
    </location>
</feature>
<proteinExistence type="inferred from homology"/>
<organism evidence="4 5">
    <name type="scientific">Jejudonia soesokkakensis</name>
    <dbReference type="NCBI Taxonomy" id="1323432"/>
    <lineage>
        <taxon>Bacteria</taxon>
        <taxon>Pseudomonadati</taxon>
        <taxon>Bacteroidota</taxon>
        <taxon>Flavobacteriia</taxon>
        <taxon>Flavobacteriales</taxon>
        <taxon>Flavobacteriaceae</taxon>
        <taxon>Jejudonia</taxon>
    </lineage>
</organism>
<keyword evidence="5" id="KW-1185">Reference proteome</keyword>
<evidence type="ECO:0000256" key="2">
    <source>
        <dbReference type="ARBA" id="ARBA00022729"/>
    </source>
</evidence>
<comment type="caution">
    <text evidence="4">The sequence shown here is derived from an EMBL/GenBank/DDBJ whole genome shotgun (WGS) entry which is preliminary data.</text>
</comment>
<dbReference type="Proteomes" id="UP001596415">
    <property type="component" value="Unassembled WGS sequence"/>
</dbReference>
<dbReference type="Gene3D" id="3.30.910.20">
    <property type="entry name" value="Skp domain"/>
    <property type="match status" value="1"/>
</dbReference>
<dbReference type="SMART" id="SM00935">
    <property type="entry name" value="OmpH"/>
    <property type="match status" value="1"/>
</dbReference>
<dbReference type="PANTHER" id="PTHR35089">
    <property type="entry name" value="CHAPERONE PROTEIN SKP"/>
    <property type="match status" value="1"/>
</dbReference>
<dbReference type="RefSeq" id="WP_380217872.1">
    <property type="nucleotide sequence ID" value="NZ_JBHTBN010000005.1"/>
</dbReference>
<evidence type="ECO:0000256" key="3">
    <source>
        <dbReference type="SAM" id="SignalP"/>
    </source>
</evidence>
<comment type="similarity">
    <text evidence="1">Belongs to the Skp family.</text>
</comment>
<sequence length="168" mass="18651">MKNLKLFLVAIVLFIGATTVNAQSKIAHIDTQALVESMPQMKTAQSELEKIRKTYDTEIKSLAKELDTKIKQYEAEAESKSDEENGKRVQEVQGMQNNIAAYRQQALQDLQKKEVDILKPVLEKARAAIQKVARAQGFQYVVDSSQGSGILLADGKDLMGDVKKDLGI</sequence>